<dbReference type="InterPro" id="IPR046150">
    <property type="entry name" value="DUF6152"/>
</dbReference>
<sequence length="370" mass="40973">VGIDSTSVQMHWQGKVIRTAVIIVAVLMTITASAHHSISALYDYTNVVKLKGTITSIRWINPHVQLKIKTINDNGDQEIWQLEASAVNLLRRIGLNRDAIKEGVIVVATGPTSRRGLKTMVASTIALENGDTYALFPGSAARAGLISSLPTVDGSTQRTKAEIEQDKKAAHGVFRVWSPRKVPGTDQGLGVAPWPLTKSALMVAEKYNPLVDDPALRCVPAGMPNLMDNPYPMRFYEENGNIVMHFELNDTIRVIHMNGNRNEANNDPSPLGYSTGRWEGGELVVETNKINYPYFDDLGTPQSGNLKLFEHYRLSENDTRLDWEIVAVDPEIFTESVLLAGYMVWVPGEEVKPFNCTVPDGFSWQLEKGK</sequence>
<name>A0A381PHX8_9ZZZZ</name>
<dbReference type="Pfam" id="PF19649">
    <property type="entry name" value="DUF6152"/>
    <property type="match status" value="1"/>
</dbReference>
<organism evidence="1">
    <name type="scientific">marine metagenome</name>
    <dbReference type="NCBI Taxonomy" id="408172"/>
    <lineage>
        <taxon>unclassified sequences</taxon>
        <taxon>metagenomes</taxon>
        <taxon>ecological metagenomes</taxon>
    </lineage>
</organism>
<reference evidence="1" key="1">
    <citation type="submission" date="2018-05" db="EMBL/GenBank/DDBJ databases">
        <authorList>
            <person name="Lanie J.A."/>
            <person name="Ng W.-L."/>
            <person name="Kazmierczak K.M."/>
            <person name="Andrzejewski T.M."/>
            <person name="Davidsen T.M."/>
            <person name="Wayne K.J."/>
            <person name="Tettelin H."/>
            <person name="Glass J.I."/>
            <person name="Rusch D."/>
            <person name="Podicherti R."/>
            <person name="Tsui H.-C.T."/>
            <person name="Winkler M.E."/>
        </authorList>
    </citation>
    <scope>NUCLEOTIDE SEQUENCE</scope>
</reference>
<accession>A0A381PHX8</accession>
<dbReference type="AlphaFoldDB" id="A0A381PHX8"/>
<gene>
    <name evidence="1" type="ORF">METZ01_LOCUS19088</name>
</gene>
<proteinExistence type="predicted"/>
<protein>
    <submittedName>
        <fullName evidence="1">Uncharacterized protein</fullName>
    </submittedName>
</protein>
<feature type="non-terminal residue" evidence="1">
    <location>
        <position position="1"/>
    </location>
</feature>
<dbReference type="EMBL" id="UINC01000979">
    <property type="protein sequence ID" value="SUZ66234.1"/>
    <property type="molecule type" value="Genomic_DNA"/>
</dbReference>
<evidence type="ECO:0000313" key="1">
    <source>
        <dbReference type="EMBL" id="SUZ66234.1"/>
    </source>
</evidence>